<name>A0A2P1GNX5_9VIRU</name>
<protein>
    <submittedName>
        <fullName evidence="2">Glycoprotein</fullName>
    </submittedName>
</protein>
<dbReference type="KEGG" id="vg:41704011"/>
<proteinExistence type="predicted"/>
<sequence>MFESIIDPILEWLFNLFSFILAVIFVMTLSLLIYRMRNLPFLFMMCGSAECWVSNIQMNGHTAEMRQYEGQWLCGKIKMIKLDDLYYIRYNMSDSAVHLVMSRCTNTKLENGWESVCSERPALLKNISTGISMIAGFNCSGQQKCFVGDGCTPWVDARDICGRKLERKLDNHQMLDICRQPIVGWIDSDGVHGRMQPIDKSTSVKEIDSTSSGGHWNIAGRCSCIAYHQGVALPPITLNRHNSFCAADEWFSTHPKVGTKVCISADSLAVNFLKWSMKVMNHKQDIIAVEKGGTVNYIFTKRAKKVFISAQMKGKSCIPGNKTGDYCQEKVNGCEKGCWNLPKSRTRQRRQSILFFWGLVEVKWGEGGEVYDDSVLKALASQVDLNTASVKKLQLKLDLLSKAIWNGFCTNGTHSVQANMTITFKDGDELVVLDWCNSDTLEAFIDSKSVQEHHLSDLVKVSIRMRIHQKRVTIATKLGCVLFGLIVCTAVLRALWRRKDFSLSHYHEEDLNGQTCYSHHRFEKRYSRACRCGNVVIGKNSFLKMAKCNNRSKLPDCLLMDDKPNECDVLDFRQGQQKEVISEVQVIEFEIHGDEPRNEGSGAQTHQDLSETPERYEIAPLVFHNPEYVTQFHPK</sequence>
<keyword evidence="1" id="KW-0812">Transmembrane</keyword>
<keyword evidence="3" id="KW-1185">Reference proteome</keyword>
<evidence type="ECO:0000256" key="1">
    <source>
        <dbReference type="SAM" id="Phobius"/>
    </source>
</evidence>
<dbReference type="Proteomes" id="UP000290712">
    <property type="component" value="Genome"/>
</dbReference>
<evidence type="ECO:0000313" key="3">
    <source>
        <dbReference type="Proteomes" id="UP000290712"/>
    </source>
</evidence>
<organism evidence="2">
    <name type="scientific">Wenling frogfish arenavirus 2</name>
    <dbReference type="NCBI Taxonomy" id="2116467"/>
    <lineage>
        <taxon>Viruses</taxon>
        <taxon>Riboviria</taxon>
        <taxon>Orthornavirae</taxon>
        <taxon>Negarnaviricota</taxon>
        <taxon>Polyploviricotina</taxon>
        <taxon>Bunyaviricetes</taxon>
        <taxon>Hareavirales</taxon>
        <taxon>Arenaviridae</taxon>
        <taxon>Antennavirus</taxon>
        <taxon>Antennavirus hirsutum</taxon>
    </lineage>
</organism>
<feature type="transmembrane region" description="Helical" evidence="1">
    <location>
        <begin position="12"/>
        <end position="34"/>
    </location>
</feature>
<accession>A0A2P1GNX5</accession>
<feature type="transmembrane region" description="Helical" evidence="1">
    <location>
        <begin position="474"/>
        <end position="496"/>
    </location>
</feature>
<keyword evidence="1" id="KW-1133">Transmembrane helix</keyword>
<dbReference type="GeneID" id="41704011"/>
<reference evidence="2" key="1">
    <citation type="journal article" date="2018" name="Nature">
        <title>The evolutionary history of vertebrate RNA viruses.</title>
        <authorList>
            <person name="Shi M."/>
            <person name="Lin X.D."/>
            <person name="Chen X."/>
            <person name="Tian J.H."/>
            <person name="Chen L.J."/>
            <person name="Li K."/>
            <person name="Wang W."/>
            <person name="Eden J.S."/>
            <person name="Shen J.J."/>
            <person name="Liu L."/>
            <person name="Holmes E.C."/>
            <person name="Zhang Y.Z."/>
        </authorList>
    </citation>
    <scope>NUCLEOTIDE SEQUENCE [LARGE SCALE GENOMIC DNA]</scope>
    <source>
        <strain evidence="2">XYHYG24857</strain>
    </source>
</reference>
<keyword evidence="1" id="KW-0472">Membrane</keyword>
<dbReference type="RefSeq" id="YP_009551607.1">
    <property type="nucleotide sequence ID" value="NC_040466.1"/>
</dbReference>
<dbReference type="EMBL" id="MG599868">
    <property type="protein sequence ID" value="AVM87648.1"/>
    <property type="molecule type" value="Genomic_RNA"/>
</dbReference>
<evidence type="ECO:0000313" key="2">
    <source>
        <dbReference type="EMBL" id="AVM87648.1"/>
    </source>
</evidence>